<dbReference type="Proteomes" id="UP000594771">
    <property type="component" value="Chromosome"/>
</dbReference>
<evidence type="ECO:0000256" key="3">
    <source>
        <dbReference type="ARBA" id="ARBA00007870"/>
    </source>
</evidence>
<evidence type="ECO:0000256" key="6">
    <source>
        <dbReference type="ARBA" id="ARBA00022655"/>
    </source>
</evidence>
<dbReference type="PANTHER" id="PTHR43765">
    <property type="entry name" value="2-DEHYDROPANTOATE 2-REDUCTASE-RELATED"/>
    <property type="match status" value="1"/>
</dbReference>
<evidence type="ECO:0000259" key="13">
    <source>
        <dbReference type="Pfam" id="PF08546"/>
    </source>
</evidence>
<keyword evidence="8 11" id="KW-0560">Oxidoreductase</keyword>
<proteinExistence type="inferred from homology"/>
<feature type="domain" description="Ketopantoate reductase C-terminal" evidence="13">
    <location>
        <begin position="185"/>
        <end position="308"/>
    </location>
</feature>
<dbReference type="NCBIfam" id="TIGR00745">
    <property type="entry name" value="apbA_panE"/>
    <property type="match status" value="1"/>
</dbReference>
<dbReference type="GeneID" id="35766878"/>
<dbReference type="GO" id="GO:0015940">
    <property type="term" value="P:pantothenate biosynthetic process"/>
    <property type="evidence" value="ECO:0007669"/>
    <property type="project" value="UniProtKB-UniPathway"/>
</dbReference>
<keyword evidence="6 11" id="KW-0566">Pantothenate biosynthesis</keyword>
<dbReference type="InterPro" id="IPR008927">
    <property type="entry name" value="6-PGluconate_DH-like_C_sf"/>
</dbReference>
<dbReference type="GO" id="GO:0008677">
    <property type="term" value="F:2-dehydropantoate 2-reductase activity"/>
    <property type="evidence" value="ECO:0007669"/>
    <property type="project" value="UniProtKB-EC"/>
</dbReference>
<evidence type="ECO:0000256" key="2">
    <source>
        <dbReference type="ARBA" id="ARBA00004994"/>
    </source>
</evidence>
<dbReference type="SUPFAM" id="SSF51735">
    <property type="entry name" value="NAD(P)-binding Rossmann-fold domains"/>
    <property type="match status" value="1"/>
</dbReference>
<accession>A0A0X8FFF0</accession>
<dbReference type="EMBL" id="JAOTML010000002">
    <property type="protein sequence ID" value="MCY3052793.1"/>
    <property type="molecule type" value="Genomic_DNA"/>
</dbReference>
<evidence type="ECO:0000256" key="8">
    <source>
        <dbReference type="ARBA" id="ARBA00023002"/>
    </source>
</evidence>
<dbReference type="EC" id="1.1.1.169" evidence="4 11"/>
<dbReference type="SUPFAM" id="SSF48179">
    <property type="entry name" value="6-phosphogluconate dehydrogenase C-terminal domain-like"/>
    <property type="match status" value="1"/>
</dbReference>
<dbReference type="Pfam" id="PF02558">
    <property type="entry name" value="ApbA"/>
    <property type="match status" value="1"/>
</dbReference>
<dbReference type="Pfam" id="PF08546">
    <property type="entry name" value="ApbA_C"/>
    <property type="match status" value="1"/>
</dbReference>
<comment type="pathway">
    <text evidence="2 11">Cofactor biosynthesis; (R)-pantothenate biosynthesis; (R)-pantoate from 3-methyl-2-oxobutanoate: step 2/2.</text>
</comment>
<dbReference type="InterPro" id="IPR036291">
    <property type="entry name" value="NAD(P)-bd_dom_sf"/>
</dbReference>
<dbReference type="PANTHER" id="PTHR43765:SF2">
    <property type="entry name" value="2-DEHYDROPANTOATE 2-REDUCTASE"/>
    <property type="match status" value="1"/>
</dbReference>
<dbReference type="InterPro" id="IPR013328">
    <property type="entry name" value="6PGD_dom2"/>
</dbReference>
<dbReference type="InterPro" id="IPR013332">
    <property type="entry name" value="KPR_N"/>
</dbReference>
<dbReference type="EMBL" id="CP065662">
    <property type="protein sequence ID" value="QPS01990.1"/>
    <property type="molecule type" value="Genomic_DNA"/>
</dbReference>
<dbReference type="Proteomes" id="UP001069145">
    <property type="component" value="Unassembled WGS sequence"/>
</dbReference>
<evidence type="ECO:0000256" key="9">
    <source>
        <dbReference type="ARBA" id="ARBA00032024"/>
    </source>
</evidence>
<keyword evidence="17" id="KW-1185">Reference proteome</keyword>
<reference evidence="15 16" key="1">
    <citation type="submission" date="2020-12" db="EMBL/GenBank/DDBJ databases">
        <title>FDA dAtabase for Regulatory Grade micrObial Sequences (FDA-ARGOS): Supporting development and validation of Infectious Disease Dx tests.</title>
        <authorList>
            <person name="Sproer C."/>
            <person name="Gronow S."/>
            <person name="Severitt S."/>
            <person name="Schroder I."/>
            <person name="Tallon L."/>
            <person name="Sadzewicz L."/>
            <person name="Zhao X."/>
            <person name="Boylan J."/>
            <person name="Ott S."/>
            <person name="Bowen H."/>
            <person name="Vavikolanu K."/>
            <person name="Mehta A."/>
            <person name="Aluvathingal J."/>
            <person name="Nadendla S."/>
            <person name="Lowell S."/>
            <person name="Myers T."/>
            <person name="Yan Y."/>
            <person name="Sichtig H."/>
        </authorList>
    </citation>
    <scope>NUCLEOTIDE SEQUENCE [LARGE SCALE GENOMIC DNA]</scope>
    <source>
        <strain evidence="15 16">FDAARGOS_911</strain>
    </source>
</reference>
<protein>
    <recommendedName>
        <fullName evidence="5 11">2-dehydropantoate 2-reductase</fullName>
        <ecNumber evidence="4 11">1.1.1.169</ecNumber>
    </recommendedName>
    <alternativeName>
        <fullName evidence="9 11">Ketopantoate reductase</fullName>
    </alternativeName>
</protein>
<dbReference type="OrthoDB" id="9800163at2"/>
<dbReference type="UniPathway" id="UPA00028">
    <property type="reaction ID" value="UER00004"/>
</dbReference>
<feature type="domain" description="Ketopantoate reductase N-terminal" evidence="12">
    <location>
        <begin position="3"/>
        <end position="149"/>
    </location>
</feature>
<dbReference type="KEGG" id="aun:AWM73_07355"/>
<evidence type="ECO:0000256" key="1">
    <source>
        <dbReference type="ARBA" id="ARBA00002919"/>
    </source>
</evidence>
<comment type="similarity">
    <text evidence="3 11">Belongs to the ketopantoate reductase family.</text>
</comment>
<evidence type="ECO:0000313" key="16">
    <source>
        <dbReference type="Proteomes" id="UP000594771"/>
    </source>
</evidence>
<name>A0A0X8FFF0_9LACT</name>
<evidence type="ECO:0000256" key="4">
    <source>
        <dbReference type="ARBA" id="ARBA00013014"/>
    </source>
</evidence>
<evidence type="ECO:0000256" key="7">
    <source>
        <dbReference type="ARBA" id="ARBA00022857"/>
    </source>
</evidence>
<evidence type="ECO:0000256" key="10">
    <source>
        <dbReference type="ARBA" id="ARBA00048793"/>
    </source>
</evidence>
<dbReference type="GO" id="GO:0005737">
    <property type="term" value="C:cytoplasm"/>
    <property type="evidence" value="ECO:0007669"/>
    <property type="project" value="TreeGrafter"/>
</dbReference>
<comment type="catalytic activity">
    <reaction evidence="10 11">
        <text>(R)-pantoate + NADP(+) = 2-dehydropantoate + NADPH + H(+)</text>
        <dbReference type="Rhea" id="RHEA:16233"/>
        <dbReference type="ChEBI" id="CHEBI:11561"/>
        <dbReference type="ChEBI" id="CHEBI:15378"/>
        <dbReference type="ChEBI" id="CHEBI:15980"/>
        <dbReference type="ChEBI" id="CHEBI:57783"/>
        <dbReference type="ChEBI" id="CHEBI:58349"/>
        <dbReference type="EC" id="1.1.1.169"/>
    </reaction>
</comment>
<dbReference type="Gene3D" id="1.10.1040.10">
    <property type="entry name" value="N-(1-d-carboxylethyl)-l-norvaline Dehydrogenase, domain 2"/>
    <property type="match status" value="1"/>
</dbReference>
<organism evidence="15 16">
    <name type="scientific">Aerococcus urinae</name>
    <dbReference type="NCBI Taxonomy" id="1376"/>
    <lineage>
        <taxon>Bacteria</taxon>
        <taxon>Bacillati</taxon>
        <taxon>Bacillota</taxon>
        <taxon>Bacilli</taxon>
        <taxon>Lactobacillales</taxon>
        <taxon>Aerococcaceae</taxon>
        <taxon>Aerococcus</taxon>
    </lineage>
</organism>
<dbReference type="GO" id="GO:0050661">
    <property type="term" value="F:NADP binding"/>
    <property type="evidence" value="ECO:0007669"/>
    <property type="project" value="TreeGrafter"/>
</dbReference>
<dbReference type="RefSeq" id="WP_060778739.1">
    <property type="nucleotide sequence ID" value="NZ_CAJHLF010000011.1"/>
</dbReference>
<sequence length="314" mass="34625">MKIVILGAGGMGSRFGLMLKKAGKDVTLLDGWDKNIEAIREHGIRANYNGEEVQVDIDIYPIDDVDPDLKADLLIVFTKAMQLEDAIQATRSIVTDQTKVLCLMNGIGYDDILRKYFDDEQIVLGNTMWTAGLEGPGRPKLFGNGYVNLLNLGKSEEATAAAKDIVALLDEVGLNGVYEKEIFYLIYKKVCVNATMNGLCTILECNMADLGDAQASHDLINQLVKEVVDVANAEGVEMDLDEMIDHVGECFNRETIGGHFPSMYQDLITNNRLTEIDYINGAVAQKGEKLNVPTPYNQFLTSLVHTKEQLLGAK</sequence>
<dbReference type="InterPro" id="IPR013752">
    <property type="entry name" value="KPA_reductase"/>
</dbReference>
<comment type="function">
    <text evidence="1 11">Catalyzes the NADPH-dependent reduction of ketopantoate into pantoic acid.</text>
</comment>
<evidence type="ECO:0000313" key="14">
    <source>
        <dbReference type="EMBL" id="MCY3052793.1"/>
    </source>
</evidence>
<gene>
    <name evidence="15" type="ORF">I6G68_02665</name>
    <name evidence="14" type="ORF">ODY43_02190</name>
</gene>
<dbReference type="InterPro" id="IPR003710">
    <property type="entry name" value="ApbA"/>
</dbReference>
<dbReference type="InterPro" id="IPR050838">
    <property type="entry name" value="Ketopantoate_reductase"/>
</dbReference>
<evidence type="ECO:0000313" key="17">
    <source>
        <dbReference type="Proteomes" id="UP001069145"/>
    </source>
</evidence>
<evidence type="ECO:0000256" key="11">
    <source>
        <dbReference type="RuleBase" id="RU362068"/>
    </source>
</evidence>
<dbReference type="NCBIfam" id="NF005088">
    <property type="entry name" value="PRK06522.1-2"/>
    <property type="match status" value="1"/>
</dbReference>
<dbReference type="Gene3D" id="3.40.50.720">
    <property type="entry name" value="NAD(P)-binding Rossmann-like Domain"/>
    <property type="match status" value="1"/>
</dbReference>
<reference evidence="14" key="2">
    <citation type="submission" date="2022-09" db="EMBL/GenBank/DDBJ databases">
        <title>Aerococcus urinae taxonomy study.</title>
        <authorList>
            <person name="Christensen J."/>
            <person name="Senneby E."/>
        </authorList>
    </citation>
    <scope>NUCLEOTIDE SEQUENCE</scope>
    <source>
        <strain evidence="14">NLD-066-U95</strain>
    </source>
</reference>
<keyword evidence="7 11" id="KW-0521">NADP</keyword>
<dbReference type="AlphaFoldDB" id="A0A0X8FFF0"/>
<evidence type="ECO:0000259" key="12">
    <source>
        <dbReference type="Pfam" id="PF02558"/>
    </source>
</evidence>
<evidence type="ECO:0000313" key="15">
    <source>
        <dbReference type="EMBL" id="QPS01990.1"/>
    </source>
</evidence>
<evidence type="ECO:0000256" key="5">
    <source>
        <dbReference type="ARBA" id="ARBA00019465"/>
    </source>
</evidence>